<accession>A0A383CJG8</accession>
<feature type="non-terminal residue" evidence="1">
    <location>
        <position position="240"/>
    </location>
</feature>
<protein>
    <recommendedName>
        <fullName evidence="2">Outer membrane protein beta-barrel domain-containing protein</fullName>
    </recommendedName>
</protein>
<gene>
    <name evidence="1" type="ORF">METZ01_LOCUS485125</name>
</gene>
<organism evidence="1">
    <name type="scientific">marine metagenome</name>
    <dbReference type="NCBI Taxonomy" id="408172"/>
    <lineage>
        <taxon>unclassified sequences</taxon>
        <taxon>metagenomes</taxon>
        <taxon>ecological metagenomes</taxon>
    </lineage>
</organism>
<sequence>VIAIPLGFGLRMNITDRWEFDVTMNFGMGLGDVDMSKDYPDQADGYKSLQLAIHYDLFAPEPKNDDSFDDLYYADVNFSKLENEDEDSDLVLDIDDYCPKTPLGVKVDINGCPLDDDNDGIPNYLDQQKNTIEGSIVDENGVRLTADKYHSMYSDFDEASRKYANFYNENEIKRENYKTIDEYLIAKANAFNKAYNERKDVDNTVARLKYKVKIGAFSDGVPANVINKYLSLDDLESIPQ</sequence>
<dbReference type="GO" id="GO:0005509">
    <property type="term" value="F:calcium ion binding"/>
    <property type="evidence" value="ECO:0007669"/>
    <property type="project" value="InterPro"/>
</dbReference>
<dbReference type="EMBL" id="UINC01209305">
    <property type="protein sequence ID" value="SVE32271.1"/>
    <property type="molecule type" value="Genomic_DNA"/>
</dbReference>
<proteinExistence type="predicted"/>
<feature type="non-terminal residue" evidence="1">
    <location>
        <position position="1"/>
    </location>
</feature>
<reference evidence="1" key="1">
    <citation type="submission" date="2018-05" db="EMBL/GenBank/DDBJ databases">
        <authorList>
            <person name="Lanie J.A."/>
            <person name="Ng W.-L."/>
            <person name="Kazmierczak K.M."/>
            <person name="Andrzejewski T.M."/>
            <person name="Davidsen T.M."/>
            <person name="Wayne K.J."/>
            <person name="Tettelin H."/>
            <person name="Glass J.I."/>
            <person name="Rusch D."/>
            <person name="Podicherti R."/>
            <person name="Tsui H.-C.T."/>
            <person name="Winkler M.E."/>
        </authorList>
    </citation>
    <scope>NUCLEOTIDE SEQUENCE</scope>
</reference>
<name>A0A383CJG8_9ZZZZ</name>
<evidence type="ECO:0000313" key="1">
    <source>
        <dbReference type="EMBL" id="SVE32271.1"/>
    </source>
</evidence>
<dbReference type="AlphaFoldDB" id="A0A383CJG8"/>
<dbReference type="InterPro" id="IPR028974">
    <property type="entry name" value="TSP_type-3_rpt"/>
</dbReference>
<dbReference type="SUPFAM" id="SSF103647">
    <property type="entry name" value="TSP type-3 repeat"/>
    <property type="match status" value="1"/>
</dbReference>
<evidence type="ECO:0008006" key="2">
    <source>
        <dbReference type="Google" id="ProtNLM"/>
    </source>
</evidence>